<dbReference type="GO" id="GO:0015031">
    <property type="term" value="P:protein transport"/>
    <property type="evidence" value="ECO:0007669"/>
    <property type="project" value="UniProtKB-KW"/>
</dbReference>
<evidence type="ECO:0000313" key="12">
    <source>
        <dbReference type="Proteomes" id="UP000199118"/>
    </source>
</evidence>
<feature type="transmembrane region" description="Helical" evidence="9">
    <location>
        <begin position="264"/>
        <end position="285"/>
    </location>
</feature>
<comment type="subcellular location">
    <subcellularLocation>
        <location evidence="1 9">Cell membrane</location>
        <topology evidence="1 9">Multi-pass membrane protein</topology>
    </subcellularLocation>
</comment>
<dbReference type="GO" id="GO:0015833">
    <property type="term" value="P:peptide transport"/>
    <property type="evidence" value="ECO:0007669"/>
    <property type="project" value="UniProtKB-KW"/>
</dbReference>
<keyword evidence="3" id="KW-1003">Cell membrane</keyword>
<dbReference type="Proteomes" id="UP000199118">
    <property type="component" value="Unassembled WGS sequence"/>
</dbReference>
<dbReference type="AlphaFoldDB" id="A0A1H2TKL9"/>
<keyword evidence="12" id="KW-1185">Reference proteome</keyword>
<evidence type="ECO:0000256" key="5">
    <source>
        <dbReference type="ARBA" id="ARBA00022856"/>
    </source>
</evidence>
<dbReference type="InterPro" id="IPR050366">
    <property type="entry name" value="BP-dependent_transpt_permease"/>
</dbReference>
<feature type="transmembrane region" description="Helical" evidence="9">
    <location>
        <begin position="147"/>
        <end position="173"/>
    </location>
</feature>
<dbReference type="GO" id="GO:0005886">
    <property type="term" value="C:plasma membrane"/>
    <property type="evidence" value="ECO:0007669"/>
    <property type="project" value="UniProtKB-SubCell"/>
</dbReference>
<evidence type="ECO:0000256" key="1">
    <source>
        <dbReference type="ARBA" id="ARBA00004651"/>
    </source>
</evidence>
<feature type="transmembrane region" description="Helical" evidence="9">
    <location>
        <begin position="219"/>
        <end position="243"/>
    </location>
</feature>
<comment type="similarity">
    <text evidence="9">Belongs to the binding-protein-dependent transport system permease family.</text>
</comment>
<sequence>MSEPPVMTSMPPMPPMPVPEPVSPARQAWRMFRRNGAAMIGLALLLLVLAEAALGPALYSVSPDDMVWMPLTPPGASEYWLGTDYVGRDLLAGLIHGGRVTLIVGGSAAALTVAIGVLVGAFAGYYGGRIDNALMRVTEFFQVLPNLLLAMVVVMLFGASLVNIAIAIGAVSWTSTARLTRVEFMRLREMDYVRAERSIGASDARLIWAVILPNAAPPLIVSAALSAGTAILFEAGLAFLGLGDPNAMSWGRIIGDNRPYVLDAWWAVTFPGLAIFLAVLAISLVGDGLNDALNPRLRER</sequence>
<keyword evidence="6" id="KW-0653">Protein transport</keyword>
<dbReference type="PROSITE" id="PS50928">
    <property type="entry name" value="ABC_TM1"/>
    <property type="match status" value="1"/>
</dbReference>
<keyword evidence="2 9" id="KW-0813">Transport</keyword>
<organism evidence="11 12">
    <name type="scientific">Albimonas donghaensis</name>
    <dbReference type="NCBI Taxonomy" id="356660"/>
    <lineage>
        <taxon>Bacteria</taxon>
        <taxon>Pseudomonadati</taxon>
        <taxon>Pseudomonadota</taxon>
        <taxon>Alphaproteobacteria</taxon>
        <taxon>Rhodobacterales</taxon>
        <taxon>Paracoccaceae</taxon>
        <taxon>Albimonas</taxon>
    </lineage>
</organism>
<dbReference type="STRING" id="356660.SAMN05444336_1011026"/>
<dbReference type="Pfam" id="PF00528">
    <property type="entry name" value="BPD_transp_1"/>
    <property type="match status" value="1"/>
</dbReference>
<dbReference type="InterPro" id="IPR000515">
    <property type="entry name" value="MetI-like"/>
</dbReference>
<dbReference type="PANTHER" id="PTHR43386:SF1">
    <property type="entry name" value="D,D-DIPEPTIDE TRANSPORT SYSTEM PERMEASE PROTEIN DDPC-RELATED"/>
    <property type="match status" value="1"/>
</dbReference>
<evidence type="ECO:0000256" key="2">
    <source>
        <dbReference type="ARBA" id="ARBA00022448"/>
    </source>
</evidence>
<feature type="transmembrane region" description="Helical" evidence="9">
    <location>
        <begin position="100"/>
        <end position="126"/>
    </location>
</feature>
<reference evidence="11 12" key="1">
    <citation type="submission" date="2016-10" db="EMBL/GenBank/DDBJ databases">
        <authorList>
            <person name="de Groot N.N."/>
        </authorList>
    </citation>
    <scope>NUCLEOTIDE SEQUENCE [LARGE SCALE GENOMIC DNA]</scope>
    <source>
        <strain evidence="11 12">DSM 17890</strain>
    </source>
</reference>
<dbReference type="InterPro" id="IPR025966">
    <property type="entry name" value="OppC_N"/>
</dbReference>
<evidence type="ECO:0000256" key="3">
    <source>
        <dbReference type="ARBA" id="ARBA00022475"/>
    </source>
</evidence>
<name>A0A1H2TKL9_9RHOB</name>
<dbReference type="Pfam" id="PF12911">
    <property type="entry name" value="OppC_N"/>
    <property type="match status" value="1"/>
</dbReference>
<dbReference type="OrthoDB" id="9766870at2"/>
<dbReference type="CDD" id="cd06261">
    <property type="entry name" value="TM_PBP2"/>
    <property type="match status" value="1"/>
</dbReference>
<dbReference type="SUPFAM" id="SSF161098">
    <property type="entry name" value="MetI-like"/>
    <property type="match status" value="1"/>
</dbReference>
<accession>A0A1H2TKL9</accession>
<evidence type="ECO:0000259" key="10">
    <source>
        <dbReference type="PROSITE" id="PS50928"/>
    </source>
</evidence>
<gene>
    <name evidence="11" type="ORF">SAMN05444336_1011026</name>
</gene>
<keyword evidence="8 9" id="KW-0472">Membrane</keyword>
<evidence type="ECO:0000256" key="9">
    <source>
        <dbReference type="RuleBase" id="RU363032"/>
    </source>
</evidence>
<dbReference type="Gene3D" id="1.10.3720.10">
    <property type="entry name" value="MetI-like"/>
    <property type="match status" value="1"/>
</dbReference>
<keyword evidence="5" id="KW-0571">Peptide transport</keyword>
<dbReference type="InterPro" id="IPR035906">
    <property type="entry name" value="MetI-like_sf"/>
</dbReference>
<evidence type="ECO:0000256" key="6">
    <source>
        <dbReference type="ARBA" id="ARBA00022927"/>
    </source>
</evidence>
<keyword evidence="7 9" id="KW-1133">Transmembrane helix</keyword>
<keyword evidence="4 9" id="KW-0812">Transmembrane</keyword>
<protein>
    <submittedName>
        <fullName evidence="11">Peptide/nickel transport system permease protein</fullName>
    </submittedName>
</protein>
<dbReference type="EMBL" id="FNMZ01000001">
    <property type="protein sequence ID" value="SDW44360.1"/>
    <property type="molecule type" value="Genomic_DNA"/>
</dbReference>
<dbReference type="GO" id="GO:0055085">
    <property type="term" value="P:transmembrane transport"/>
    <property type="evidence" value="ECO:0007669"/>
    <property type="project" value="InterPro"/>
</dbReference>
<evidence type="ECO:0000256" key="7">
    <source>
        <dbReference type="ARBA" id="ARBA00022989"/>
    </source>
</evidence>
<dbReference type="PANTHER" id="PTHR43386">
    <property type="entry name" value="OLIGOPEPTIDE TRANSPORT SYSTEM PERMEASE PROTEIN APPC"/>
    <property type="match status" value="1"/>
</dbReference>
<evidence type="ECO:0000313" key="11">
    <source>
        <dbReference type="EMBL" id="SDW44360.1"/>
    </source>
</evidence>
<feature type="domain" description="ABC transmembrane type-1" evidence="10">
    <location>
        <begin position="98"/>
        <end position="286"/>
    </location>
</feature>
<proteinExistence type="inferred from homology"/>
<evidence type="ECO:0000256" key="4">
    <source>
        <dbReference type="ARBA" id="ARBA00022692"/>
    </source>
</evidence>
<evidence type="ECO:0000256" key="8">
    <source>
        <dbReference type="ARBA" id="ARBA00023136"/>
    </source>
</evidence>